<feature type="transmembrane region" description="Helical" evidence="1">
    <location>
        <begin position="291"/>
        <end position="307"/>
    </location>
</feature>
<feature type="transmembrane region" description="Helical" evidence="1">
    <location>
        <begin position="570"/>
        <end position="588"/>
    </location>
</feature>
<dbReference type="Pfam" id="PF11028">
    <property type="entry name" value="TMEM260-like"/>
    <property type="match status" value="1"/>
</dbReference>
<keyword evidence="1" id="KW-1133">Transmembrane helix</keyword>
<dbReference type="GeneID" id="72467381"/>
<evidence type="ECO:0000313" key="2">
    <source>
        <dbReference type="EMBL" id="GJG58582.1"/>
    </source>
</evidence>
<feature type="transmembrane region" description="Helical" evidence="1">
    <location>
        <begin position="219"/>
        <end position="247"/>
    </location>
</feature>
<dbReference type="PANTHER" id="PTHR16214:SF3">
    <property type="entry name" value="TRANSMEMBRANE PROTEIN 260"/>
    <property type="match status" value="1"/>
</dbReference>
<keyword evidence="1" id="KW-0812">Transmembrane</keyword>
<feature type="transmembrane region" description="Helical" evidence="1">
    <location>
        <begin position="597"/>
        <end position="615"/>
    </location>
</feature>
<feature type="transmembrane region" description="Helical" evidence="1">
    <location>
        <begin position="117"/>
        <end position="134"/>
    </location>
</feature>
<evidence type="ECO:0000256" key="1">
    <source>
        <dbReference type="SAM" id="Phobius"/>
    </source>
</evidence>
<dbReference type="InterPro" id="IPR021280">
    <property type="entry name" value="TMEM260-like"/>
</dbReference>
<protein>
    <submittedName>
        <fullName evidence="2">Membrane protein</fullName>
    </submittedName>
</protein>
<feature type="transmembrane region" description="Helical" evidence="1">
    <location>
        <begin position="176"/>
        <end position="207"/>
    </location>
</feature>
<feature type="transmembrane region" description="Helical" evidence="1">
    <location>
        <begin position="77"/>
        <end position="97"/>
    </location>
</feature>
<proteinExistence type="predicted"/>
<organism evidence="2 3">
    <name type="scientific">Prevotella lacticifex</name>
    <dbReference type="NCBI Taxonomy" id="2854755"/>
    <lineage>
        <taxon>Bacteria</taxon>
        <taxon>Pseudomonadati</taxon>
        <taxon>Bacteroidota</taxon>
        <taxon>Bacteroidia</taxon>
        <taxon>Bacteroidales</taxon>
        <taxon>Prevotellaceae</taxon>
        <taxon>Prevotella</taxon>
    </lineage>
</organism>
<evidence type="ECO:0000313" key="3">
    <source>
        <dbReference type="Proteomes" id="UP000825483"/>
    </source>
</evidence>
<keyword evidence="1" id="KW-0472">Membrane</keyword>
<reference evidence="2" key="1">
    <citation type="journal article" date="2022" name="Int. J. Syst. Evol. Microbiol.">
        <title>Prevotella lacticifex sp. nov., isolated from the rumen of cows.</title>
        <authorList>
            <person name="Shinkai T."/>
            <person name="Ikeyama N."/>
            <person name="Kumagai M."/>
            <person name="Ohmori H."/>
            <person name="Sakamoto M."/>
            <person name="Ohkuma M."/>
            <person name="Mitsumori M."/>
        </authorList>
    </citation>
    <scope>NUCLEOTIDE SEQUENCE</scope>
    <source>
        <strain evidence="2">R5076</strain>
    </source>
</reference>
<keyword evidence="3" id="KW-1185">Reference proteome</keyword>
<feature type="transmembrane region" description="Helical" evidence="1">
    <location>
        <begin position="48"/>
        <end position="65"/>
    </location>
</feature>
<name>A0A9R1CW32_9BACT</name>
<dbReference type="RefSeq" id="WP_223926172.1">
    <property type="nucleotide sequence ID" value="NZ_BPTU01000001.1"/>
</dbReference>
<accession>A0A9R1CW32</accession>
<dbReference type="AlphaFoldDB" id="A0A9R1CW32"/>
<comment type="caution">
    <text evidence="2">The sequence shown here is derived from an EMBL/GenBank/DDBJ whole genome shotgun (WGS) entry which is preliminary data.</text>
</comment>
<dbReference type="InterPro" id="IPR052724">
    <property type="entry name" value="GT117_domain-containing"/>
</dbReference>
<feature type="transmembrane region" description="Helical" evidence="1">
    <location>
        <begin position="342"/>
        <end position="361"/>
    </location>
</feature>
<feature type="transmembrane region" description="Helical" evidence="1">
    <location>
        <begin position="627"/>
        <end position="651"/>
    </location>
</feature>
<dbReference type="Proteomes" id="UP000825483">
    <property type="component" value="Unassembled WGS sequence"/>
</dbReference>
<dbReference type="EMBL" id="BPUB01000001">
    <property type="protein sequence ID" value="GJG58582.1"/>
    <property type="molecule type" value="Genomic_DNA"/>
</dbReference>
<dbReference type="PANTHER" id="PTHR16214">
    <property type="entry name" value="TRANSMEMBRANE PROTEIN 260"/>
    <property type="match status" value="1"/>
</dbReference>
<gene>
    <name evidence="2" type="ORF">PRLR5076_14330</name>
</gene>
<feature type="transmembrane region" description="Helical" evidence="1">
    <location>
        <begin position="146"/>
        <end position="164"/>
    </location>
</feature>
<sequence length="1122" mass="127669">MKKFKLVDCIVGWVVFAIASFVYCSTIEPTASFWDCPEFITTAYKLEIGHPPGAPFFMLTANLFTQFVNDPTLVAKMVNTMSALLSATCILFLFWTISHLTRRLIVRDGEAPTLSKAIAIEGSALVGALIYCFSDTFWFSAVEGEVYAYSSAFTAVVFWLILKWEEHADEPHSDRWLVLITYMTGLSIGVHLLNLLCIPAIVLVFYYKKWPDANLKGSLLALLLSFIIVAAVLYGVVPGIITVGGWFELFFTNTLGMPFNTGTIIYIFVLVAGVVWAIYETYTNKSLTRENIAFLVAVALLGIPFYGFGWSAFITGVVILAILWFVLKKCKNIITSRVKNTALLCMLMLMIGYSSYALIIIRSTSNPPMDQNSPEDIFTLGNYLSRDQYGDRPLFYGQAYTSQLSYHPVGDGMQAPDVQDGAPIYEKKEKSSPNEPDSYFVPTHKDKYIYSENMLFPRMYDQAHAQDYESWMGGVTKHDAGDGTEIPTQGENLRFFMSYQCNFMYWRYFMWNFCGRQNDIQGNGELEHGNWITGIPFIDNAMYGDQSLLPDELKAYDPVTNPSGNKGHNVYYGLPLLLGLIGFFWQAFRGKRGIQQFWVVGFLFLMTGLAIVFYLNQTPSQPRERDYAYAGSFYAFAIWCGLGVAAIIDWLKKLKLQPVAVAAVVSLLALFVPIQMGSQNWDDHDRSNRYTCRDFGRNYLMSLQPKSNAIIFTNGDNDTFPLWYNQEVEGQGTEFRVCNLSYLSTDWYIDQMLRPAYDSKPAPITWSRLEYVTGTNEYIRVNPDMKDDINDLYKNYPQQAKAIFGDNPYELKNILKYWVRNDFTAQQKSMLKQLYGFGSDQEMRQALNVIPTDTIYLTVDKNAVLKSGMQVNKDSIPNQMVISLAGKSTLIKSNLMMLEMLANADWTRPLYIATTVGSDAYAGLGNNQLQEGLANRIVPYTVDPDDNMDVNKTYDAVMNRFRFGGLSRKELYIDQTVMRMCYTHRRLMAQLAMALLRKGDKARAQKVLEKSDKEIPYYNVPVNVMAGDMDIAQAWYLLGRKDKARQLADQLWKTASQYVNFYLSLDDRGFNMGMETCRMQLGYTMANLLQMTSELDPQWSNSHRSSYGQFMQRYQSKGGQIQ</sequence>
<feature type="transmembrane region" description="Helical" evidence="1">
    <location>
        <begin position="259"/>
        <end position="279"/>
    </location>
</feature>